<evidence type="ECO:0000256" key="5">
    <source>
        <dbReference type="ARBA" id="ARBA00023136"/>
    </source>
</evidence>
<dbReference type="PANTHER" id="PTHR42911">
    <property type="entry name" value="MODULATOR OF FTSH PROTEASE HFLC"/>
    <property type="match status" value="1"/>
</dbReference>
<proteinExistence type="inferred from homology"/>
<reference evidence="9" key="1">
    <citation type="journal article" date="2014" name="Int. J. Syst. Evol. Microbiol.">
        <title>Complete genome of a new Firmicutes species belonging to the dominant human colonic microbiota ('Ruminococcus bicirculans') reveals two chromosomes and a selective capacity to utilize plant glucans.</title>
        <authorList>
            <consortium name="NISC Comparative Sequencing Program"/>
            <person name="Wegmann U."/>
            <person name="Louis P."/>
            <person name="Goesmann A."/>
            <person name="Henrissat B."/>
            <person name="Duncan S.H."/>
            <person name="Flint H.J."/>
        </authorList>
    </citation>
    <scope>NUCLEOTIDE SEQUENCE</scope>
    <source>
        <strain evidence="9">NBRC 108216</strain>
    </source>
</reference>
<evidence type="ECO:0000259" key="8">
    <source>
        <dbReference type="SMART" id="SM00244"/>
    </source>
</evidence>
<dbReference type="CDD" id="cd03405">
    <property type="entry name" value="SPFH_HflC"/>
    <property type="match status" value="1"/>
</dbReference>
<keyword evidence="4 7" id="KW-1133">Transmembrane helix</keyword>
<dbReference type="SMART" id="SM00244">
    <property type="entry name" value="PHB"/>
    <property type="match status" value="1"/>
</dbReference>
<organism evidence="9 10">
    <name type="scientific">Algimonas porphyrae</name>
    <dbReference type="NCBI Taxonomy" id="1128113"/>
    <lineage>
        <taxon>Bacteria</taxon>
        <taxon>Pseudomonadati</taxon>
        <taxon>Pseudomonadota</taxon>
        <taxon>Alphaproteobacteria</taxon>
        <taxon>Maricaulales</taxon>
        <taxon>Robiginitomaculaceae</taxon>
        <taxon>Algimonas</taxon>
    </lineage>
</organism>
<keyword evidence="5 7" id="KW-0472">Membrane</keyword>
<dbReference type="PANTHER" id="PTHR42911:SF1">
    <property type="entry name" value="MODULATOR OF FTSH PROTEASE HFLC"/>
    <property type="match status" value="1"/>
</dbReference>
<evidence type="ECO:0000256" key="2">
    <source>
        <dbReference type="ARBA" id="ARBA00007862"/>
    </source>
</evidence>
<feature type="domain" description="Band 7" evidence="8">
    <location>
        <begin position="22"/>
        <end position="192"/>
    </location>
</feature>
<dbReference type="RefSeq" id="WP_284369071.1">
    <property type="nucleotide sequence ID" value="NZ_BSNJ01000001.1"/>
</dbReference>
<evidence type="ECO:0000256" key="4">
    <source>
        <dbReference type="ARBA" id="ARBA00022989"/>
    </source>
</evidence>
<feature type="transmembrane region" description="Helical" evidence="7">
    <location>
        <begin position="6"/>
        <end position="27"/>
    </location>
</feature>
<dbReference type="InterPro" id="IPR001107">
    <property type="entry name" value="Band_7"/>
</dbReference>
<evidence type="ECO:0000256" key="6">
    <source>
        <dbReference type="PIRNR" id="PIRNR005651"/>
    </source>
</evidence>
<dbReference type="Gene3D" id="3.30.479.30">
    <property type="entry name" value="Band 7 domain"/>
    <property type="match status" value="1"/>
</dbReference>
<dbReference type="InterPro" id="IPR010200">
    <property type="entry name" value="HflC"/>
</dbReference>
<evidence type="ECO:0000313" key="9">
    <source>
        <dbReference type="EMBL" id="GLQ19317.1"/>
    </source>
</evidence>
<keyword evidence="10" id="KW-1185">Reference proteome</keyword>
<evidence type="ECO:0000256" key="3">
    <source>
        <dbReference type="ARBA" id="ARBA00022692"/>
    </source>
</evidence>
<keyword evidence="3 7" id="KW-0812">Transmembrane</keyword>
<evidence type="ECO:0000256" key="1">
    <source>
        <dbReference type="ARBA" id="ARBA00004167"/>
    </source>
</evidence>
<dbReference type="EMBL" id="BSNJ01000001">
    <property type="protein sequence ID" value="GLQ19317.1"/>
    <property type="molecule type" value="Genomic_DNA"/>
</dbReference>
<dbReference type="PIRSF" id="PIRSF005651">
    <property type="entry name" value="HflC"/>
    <property type="match status" value="1"/>
</dbReference>
<name>A0ABQ5UW46_9PROT</name>
<reference evidence="9" key="2">
    <citation type="submission" date="2023-01" db="EMBL/GenBank/DDBJ databases">
        <title>Draft genome sequence of Algimonas porphyrae strain NBRC 108216.</title>
        <authorList>
            <person name="Sun Q."/>
            <person name="Mori K."/>
        </authorList>
    </citation>
    <scope>NUCLEOTIDE SEQUENCE</scope>
    <source>
        <strain evidence="9">NBRC 108216</strain>
    </source>
</reference>
<protein>
    <recommendedName>
        <fullName evidence="6">Protein HflC</fullName>
    </recommendedName>
</protein>
<comment type="caution">
    <text evidence="9">The sequence shown here is derived from an EMBL/GenBank/DDBJ whole genome shotgun (WGS) entry which is preliminary data.</text>
</comment>
<accession>A0ABQ5UW46</accession>
<dbReference type="Pfam" id="PF01145">
    <property type="entry name" value="Band_7"/>
    <property type="match status" value="1"/>
</dbReference>
<dbReference type="Proteomes" id="UP001161390">
    <property type="component" value="Unassembled WGS sequence"/>
</dbReference>
<dbReference type="SUPFAM" id="SSF117892">
    <property type="entry name" value="Band 7/SPFH domain"/>
    <property type="match status" value="1"/>
</dbReference>
<comment type="function">
    <text evidence="6">HflC and HflK could regulate a protease.</text>
</comment>
<sequence length="298" mass="33748">MNNSRLVMLAVLGGLIILAIFASLFTVEEHEQAIVFQFGEAQRVENPWGEEANAGLKIKTPFIENVVYLSRRNLEVDLRPVELLAADQERLVVDAFVRYRIVNAIRFYEKLRNERGAQDQLQAIFDSTLRDVLGRVDTPEIISGRRSELMAEIQAVADRVAEAEDLGIDIIDVRIKRADLPQENYQRVFDRMVSQRTLEANLIRAEGVERAREISATAEKEATVIRANAQKQAEIIRGEGDGRRNAIYAAAYEQDPEFFAFYRSMEAYKRGLGNGTTYVLSPDSDFLAYLDDQAGGRR</sequence>
<gene>
    <name evidence="9" type="ORF">GCM10007854_02720</name>
</gene>
<dbReference type="InterPro" id="IPR036013">
    <property type="entry name" value="Band_7/SPFH_dom_sf"/>
</dbReference>
<comment type="similarity">
    <text evidence="2 6">Belongs to the band 7/mec-2 family. HflC subfamily.</text>
</comment>
<evidence type="ECO:0000313" key="10">
    <source>
        <dbReference type="Proteomes" id="UP001161390"/>
    </source>
</evidence>
<evidence type="ECO:0000256" key="7">
    <source>
        <dbReference type="SAM" id="Phobius"/>
    </source>
</evidence>
<comment type="subcellular location">
    <subcellularLocation>
        <location evidence="1">Membrane</location>
        <topology evidence="1">Single-pass membrane protein</topology>
    </subcellularLocation>
</comment>